<dbReference type="RefSeq" id="WP_105513868.1">
    <property type="nucleotide sequence ID" value="NZ_PVEP01000002.1"/>
</dbReference>
<accession>A0A2S8SA15</accession>
<sequence>MSDGKLRYRPHHFLCSLGFEGKGYSPDFTANMTAIVMGQLRAEGGDATVIEVTGATDDICAPCPKRRGRLCTNEAKIRTLDRAHAAALRLAPREVLTWGQAKARIRAHVPPGSLKTLCAGCEWEPYGMCAAALSRLHNEEGAAEATPS</sequence>
<organism evidence="1 2">
    <name type="scientific">Albidovulum denitrificans</name>
    <dbReference type="NCBI Taxonomy" id="404881"/>
    <lineage>
        <taxon>Bacteria</taxon>
        <taxon>Pseudomonadati</taxon>
        <taxon>Pseudomonadota</taxon>
        <taxon>Alphaproteobacteria</taxon>
        <taxon>Rhodobacterales</taxon>
        <taxon>Paracoccaceae</taxon>
        <taxon>Albidovulum</taxon>
    </lineage>
</organism>
<protein>
    <recommendedName>
        <fullName evidence="3">DUF1284 domain-containing protein</fullName>
    </recommendedName>
</protein>
<name>A0A2S8SA15_9RHOB</name>
<keyword evidence="2" id="KW-1185">Reference proteome</keyword>
<evidence type="ECO:0000313" key="1">
    <source>
        <dbReference type="EMBL" id="PQV57636.1"/>
    </source>
</evidence>
<comment type="caution">
    <text evidence="1">The sequence shown here is derived from an EMBL/GenBank/DDBJ whole genome shotgun (WGS) entry which is preliminary data.</text>
</comment>
<dbReference type="OrthoDB" id="6195504at2"/>
<evidence type="ECO:0000313" key="2">
    <source>
        <dbReference type="Proteomes" id="UP000238338"/>
    </source>
</evidence>
<dbReference type="InterPro" id="IPR009702">
    <property type="entry name" value="DUF1284"/>
</dbReference>
<dbReference type="Pfam" id="PF06935">
    <property type="entry name" value="DUF1284"/>
    <property type="match status" value="1"/>
</dbReference>
<dbReference type="EMBL" id="PVEP01000002">
    <property type="protein sequence ID" value="PQV57636.1"/>
    <property type="molecule type" value="Genomic_DNA"/>
</dbReference>
<dbReference type="Proteomes" id="UP000238338">
    <property type="component" value="Unassembled WGS sequence"/>
</dbReference>
<evidence type="ECO:0008006" key="3">
    <source>
        <dbReference type="Google" id="ProtNLM"/>
    </source>
</evidence>
<dbReference type="AlphaFoldDB" id="A0A2S8SA15"/>
<proteinExistence type="predicted"/>
<reference evidence="1 2" key="1">
    <citation type="submission" date="2018-02" db="EMBL/GenBank/DDBJ databases">
        <title>Genomic Encyclopedia of Archaeal and Bacterial Type Strains, Phase II (KMG-II): from individual species to whole genera.</title>
        <authorList>
            <person name="Goeker M."/>
        </authorList>
    </citation>
    <scope>NUCLEOTIDE SEQUENCE [LARGE SCALE GENOMIC DNA]</scope>
    <source>
        <strain evidence="1 2">DSM 18921</strain>
    </source>
</reference>
<gene>
    <name evidence="1" type="ORF">LX70_01442</name>
</gene>